<evidence type="ECO:0000313" key="6">
    <source>
        <dbReference type="EMBL" id="KAJ8793881.1"/>
    </source>
</evidence>
<keyword evidence="7" id="KW-1185">Reference proteome</keyword>
<evidence type="ECO:0000313" key="7">
    <source>
        <dbReference type="Proteomes" id="UP001159641"/>
    </source>
</evidence>
<evidence type="ECO:0000256" key="3">
    <source>
        <dbReference type="ARBA" id="ARBA00022490"/>
    </source>
</evidence>
<organism evidence="6 7">
    <name type="scientific">Eschrichtius robustus</name>
    <name type="common">California gray whale</name>
    <name type="synonym">Eschrichtius gibbosus</name>
    <dbReference type="NCBI Taxonomy" id="9764"/>
    <lineage>
        <taxon>Eukaryota</taxon>
        <taxon>Metazoa</taxon>
        <taxon>Chordata</taxon>
        <taxon>Craniata</taxon>
        <taxon>Vertebrata</taxon>
        <taxon>Euteleostomi</taxon>
        <taxon>Mammalia</taxon>
        <taxon>Eutheria</taxon>
        <taxon>Laurasiatheria</taxon>
        <taxon>Artiodactyla</taxon>
        <taxon>Whippomorpha</taxon>
        <taxon>Cetacea</taxon>
        <taxon>Mysticeti</taxon>
        <taxon>Eschrichtiidae</taxon>
        <taxon>Eschrichtius</taxon>
    </lineage>
</organism>
<accession>A0AB34HS49</accession>
<dbReference type="PANTHER" id="PTHR14759:SF37">
    <property type="entry name" value="MAP6 DOMAIN-CONTAINING PROTEIN 1"/>
    <property type="match status" value="1"/>
</dbReference>
<feature type="region of interest" description="Disordered" evidence="5">
    <location>
        <begin position="399"/>
        <end position="418"/>
    </location>
</feature>
<dbReference type="GO" id="GO:0030705">
    <property type="term" value="P:cytoskeleton-dependent intracellular transport"/>
    <property type="evidence" value="ECO:0007669"/>
    <property type="project" value="TreeGrafter"/>
</dbReference>
<comment type="subcellular location">
    <subcellularLocation>
        <location evidence="1">Cytoplasm</location>
        <location evidence="1">Cytoskeleton</location>
    </subcellularLocation>
</comment>
<sequence length="593" mass="63391">MGSTAPSLPCDPLIARLPLCAHELCAAASHKSGNLVATACPLSAGSNRPSGRRAAAWVLAEGDQLGIVAIRPSASAKPGLNYKIAFRELWIKLDILQPCTGGPGLAGLSPSPPLPGWPPQAGGRGCGSAGRAARAGPRAGAERPGALGVQRAPGAGAGMAWPCISRLCCLARRWNQLDRSDVAVPLTLHSYSDLESEEPGLGGATSRRGPSPAGARDPGRDVPLTQYQRDFGVWTAPAGPRDGTLGREPGAGGRRIKPPASYSRGVYVLPVGDADAAAAATTSYRYEAGGRRAHRTQTPWSQEIELGSLEDQGGREGGGAWSPHPTRLRELRAAFEVIPFGSWHCQRLLRCSPIRLGVSEHLRGGELTTSLAALSGSPVRKPAFDRVKIRFPLTSTSTVRADLRDPPSPSSTTGMSNSIPPTFLKDAHYLSELFKEIYKTKEMNRSREPRDTPLHPSRSCLAWPLVSRQEFQAWTGVKPSRSTKVKPAAVITTHSSGWDSSPRAGFQVSPKLVLQGEGLGAWLQGVPFRLAVPTLEDEEEGIVFLELRGGGKSRERPTDLWPHFIFQVPEVRKKFAPNPSAIFQASAPRILNM</sequence>
<evidence type="ECO:0000256" key="1">
    <source>
        <dbReference type="ARBA" id="ARBA00004245"/>
    </source>
</evidence>
<protein>
    <submittedName>
        <fullName evidence="6">Uncharacterized protein</fullName>
    </submittedName>
</protein>
<dbReference type="GO" id="GO:0008017">
    <property type="term" value="F:microtubule binding"/>
    <property type="evidence" value="ECO:0007669"/>
    <property type="project" value="InterPro"/>
</dbReference>
<evidence type="ECO:0000256" key="4">
    <source>
        <dbReference type="ARBA" id="ARBA00023212"/>
    </source>
</evidence>
<dbReference type="Proteomes" id="UP001159641">
    <property type="component" value="Unassembled WGS sequence"/>
</dbReference>
<evidence type="ECO:0000256" key="5">
    <source>
        <dbReference type="SAM" id="MobiDB-lite"/>
    </source>
</evidence>
<feature type="compositionally biased region" description="Low complexity" evidence="5">
    <location>
        <begin position="129"/>
        <end position="146"/>
    </location>
</feature>
<proteinExistence type="inferred from homology"/>
<feature type="region of interest" description="Disordered" evidence="5">
    <location>
        <begin position="120"/>
        <end position="147"/>
    </location>
</feature>
<comment type="caution">
    <text evidence="6">The sequence shown here is derived from an EMBL/GenBank/DDBJ whole genome shotgun (WGS) entry which is preliminary data.</text>
</comment>
<dbReference type="PANTHER" id="PTHR14759">
    <property type="entry name" value="STOP PROTEIN"/>
    <property type="match status" value="1"/>
</dbReference>
<dbReference type="GO" id="GO:0005516">
    <property type="term" value="F:calmodulin binding"/>
    <property type="evidence" value="ECO:0007669"/>
    <property type="project" value="InterPro"/>
</dbReference>
<dbReference type="GO" id="GO:0070507">
    <property type="term" value="P:regulation of microtubule cytoskeleton organization"/>
    <property type="evidence" value="ECO:0007669"/>
    <property type="project" value="TreeGrafter"/>
</dbReference>
<keyword evidence="4" id="KW-0206">Cytoskeleton</keyword>
<keyword evidence="3" id="KW-0963">Cytoplasm</keyword>
<dbReference type="AlphaFoldDB" id="A0AB34HS49"/>
<dbReference type="EMBL" id="JAIQCJ010000921">
    <property type="protein sequence ID" value="KAJ8793881.1"/>
    <property type="molecule type" value="Genomic_DNA"/>
</dbReference>
<dbReference type="InterPro" id="IPR007882">
    <property type="entry name" value="MAP6"/>
</dbReference>
<dbReference type="GO" id="GO:0005798">
    <property type="term" value="C:Golgi-associated vesicle"/>
    <property type="evidence" value="ECO:0007669"/>
    <property type="project" value="TreeGrafter"/>
</dbReference>
<name>A0AB34HS49_ESCRO</name>
<evidence type="ECO:0000256" key="2">
    <source>
        <dbReference type="ARBA" id="ARBA00005728"/>
    </source>
</evidence>
<dbReference type="GO" id="GO:0000226">
    <property type="term" value="P:microtubule cytoskeleton organization"/>
    <property type="evidence" value="ECO:0007669"/>
    <property type="project" value="InterPro"/>
</dbReference>
<reference evidence="6 7" key="1">
    <citation type="submission" date="2022-11" db="EMBL/GenBank/DDBJ databases">
        <title>Whole genome sequence of Eschrichtius robustus ER-17-0199.</title>
        <authorList>
            <person name="Bruniche-Olsen A."/>
            <person name="Black A.N."/>
            <person name="Fields C.J."/>
            <person name="Walden K."/>
            <person name="Dewoody J.A."/>
        </authorList>
    </citation>
    <scope>NUCLEOTIDE SEQUENCE [LARGE SCALE GENOMIC DNA]</scope>
    <source>
        <strain evidence="6">ER-17-0199</strain>
        <tissue evidence="6">Blubber</tissue>
    </source>
</reference>
<gene>
    <name evidence="6" type="ORF">J1605_019145</name>
</gene>
<comment type="similarity">
    <text evidence="2">Belongs to the STOP family.</text>
</comment>
<feature type="region of interest" description="Disordered" evidence="5">
    <location>
        <begin position="194"/>
        <end position="222"/>
    </location>
</feature>
<feature type="region of interest" description="Disordered" evidence="5">
    <location>
        <begin position="234"/>
        <end position="257"/>
    </location>
</feature>
<dbReference type="GO" id="GO:0005801">
    <property type="term" value="C:cis-Golgi network"/>
    <property type="evidence" value="ECO:0007669"/>
    <property type="project" value="TreeGrafter"/>
</dbReference>
<dbReference type="GO" id="GO:0005874">
    <property type="term" value="C:microtubule"/>
    <property type="evidence" value="ECO:0007669"/>
    <property type="project" value="InterPro"/>
</dbReference>